<evidence type="ECO:0000256" key="1">
    <source>
        <dbReference type="ARBA" id="ARBA00004651"/>
    </source>
</evidence>
<dbReference type="InterPro" id="IPR050297">
    <property type="entry name" value="LipidA_mod_glycosyltrf_83"/>
</dbReference>
<feature type="transmembrane region" description="Helical" evidence="8">
    <location>
        <begin position="294"/>
        <end position="314"/>
    </location>
</feature>
<evidence type="ECO:0000256" key="4">
    <source>
        <dbReference type="ARBA" id="ARBA00022679"/>
    </source>
</evidence>
<dbReference type="PANTHER" id="PTHR33908">
    <property type="entry name" value="MANNOSYLTRANSFERASE YKCB-RELATED"/>
    <property type="match status" value="1"/>
</dbReference>
<feature type="transmembrane region" description="Helical" evidence="8">
    <location>
        <begin position="12"/>
        <end position="29"/>
    </location>
</feature>
<dbReference type="InterPro" id="IPR038731">
    <property type="entry name" value="RgtA/B/C-like"/>
</dbReference>
<evidence type="ECO:0000256" key="8">
    <source>
        <dbReference type="SAM" id="Phobius"/>
    </source>
</evidence>
<accession>A0ABR7CP30</accession>
<sequence length="502" mass="58030">MFFRKYPPEYTVIAVFIAIGLVLQLTALSNSGFFSDEFLHIEAGRHPAWGYSDFPPMIAAFAWIQNLFNTDSVFINHLFNLAASAMAVLFCGLTTIKLGGKWLAVLATLLCILLSPGIAGTRFLFLPTAFDQLFWIICIYCSASYCQSQNARYLIWFCIFGALGFLTKYSIVFLFAGMLTSSLIFRRDIFLKKSLWIGLLIFLVLITPNLCWQIKNQFPAITHFSQLYDSQLNRLSMGGELKKLFLFSNPFTMIFWLPGLFAIPFISKFKRYKLISFALCCSFVFLFCAKGKWYYFFPVVIGAIPLGTVFFERLLQKRKWIIYAYLTVLGLTGVYLLPQGIPIIKLQRFIELYHKKPNKDGKIPLAFDNYYSTEIWTRILNVVNKTYIELPSEEQEKCFILGRHYSMAGAMNLLGKKYGLPQAFSLHSSFEWMPEFDKGAVIIAIGESNWLEQHWGEYFKYVKEIGIVENKYASKESEYNYRIFLCKGLKYNSVEFKRFIEN</sequence>
<protein>
    <submittedName>
        <fullName evidence="10">Glycosyltransferase family 39 protein</fullName>
    </submittedName>
</protein>
<evidence type="ECO:0000256" key="7">
    <source>
        <dbReference type="ARBA" id="ARBA00023136"/>
    </source>
</evidence>
<keyword evidence="5 8" id="KW-0812">Transmembrane</keyword>
<evidence type="ECO:0000256" key="3">
    <source>
        <dbReference type="ARBA" id="ARBA00022676"/>
    </source>
</evidence>
<feature type="transmembrane region" description="Helical" evidence="8">
    <location>
        <begin position="74"/>
        <end position="95"/>
    </location>
</feature>
<evidence type="ECO:0000256" key="5">
    <source>
        <dbReference type="ARBA" id="ARBA00022692"/>
    </source>
</evidence>
<comment type="subcellular location">
    <subcellularLocation>
        <location evidence="1">Cell membrane</location>
        <topology evidence="1">Multi-pass membrane protein</topology>
    </subcellularLocation>
</comment>
<name>A0ABR7CP30_9BACT</name>
<feature type="transmembrane region" description="Helical" evidence="8">
    <location>
        <begin position="244"/>
        <end position="266"/>
    </location>
</feature>
<keyword evidence="2" id="KW-1003">Cell membrane</keyword>
<feature type="transmembrane region" description="Helical" evidence="8">
    <location>
        <begin position="320"/>
        <end position="338"/>
    </location>
</feature>
<feature type="transmembrane region" description="Helical" evidence="8">
    <location>
        <begin position="102"/>
        <end position="119"/>
    </location>
</feature>
<feature type="transmembrane region" description="Helical" evidence="8">
    <location>
        <begin position="195"/>
        <end position="212"/>
    </location>
</feature>
<evidence type="ECO:0000313" key="11">
    <source>
        <dbReference type="Proteomes" id="UP000636891"/>
    </source>
</evidence>
<dbReference type="PANTHER" id="PTHR33908:SF11">
    <property type="entry name" value="MEMBRANE PROTEIN"/>
    <property type="match status" value="1"/>
</dbReference>
<organism evidence="10 11">
    <name type="scientific">Alistipes hominis</name>
    <dbReference type="NCBI Taxonomy" id="2763015"/>
    <lineage>
        <taxon>Bacteria</taxon>
        <taxon>Pseudomonadati</taxon>
        <taxon>Bacteroidota</taxon>
        <taxon>Bacteroidia</taxon>
        <taxon>Bacteroidales</taxon>
        <taxon>Rikenellaceae</taxon>
        <taxon>Alistipes</taxon>
    </lineage>
</organism>
<evidence type="ECO:0000256" key="2">
    <source>
        <dbReference type="ARBA" id="ARBA00022475"/>
    </source>
</evidence>
<comment type="caution">
    <text evidence="10">The sequence shown here is derived from an EMBL/GenBank/DDBJ whole genome shotgun (WGS) entry which is preliminary data.</text>
</comment>
<keyword evidence="11" id="KW-1185">Reference proteome</keyword>
<dbReference type="RefSeq" id="WP_182424243.1">
    <property type="nucleotide sequence ID" value="NZ_JACOOK010000006.1"/>
</dbReference>
<keyword evidence="4" id="KW-0808">Transferase</keyword>
<evidence type="ECO:0000259" key="9">
    <source>
        <dbReference type="Pfam" id="PF13231"/>
    </source>
</evidence>
<reference evidence="10 11" key="1">
    <citation type="submission" date="2020-08" db="EMBL/GenBank/DDBJ databases">
        <title>Genome public.</title>
        <authorList>
            <person name="Liu C."/>
            <person name="Sun Q."/>
        </authorList>
    </citation>
    <scope>NUCLEOTIDE SEQUENCE [LARGE SCALE GENOMIC DNA]</scope>
    <source>
        <strain evidence="10 11">New-7</strain>
    </source>
</reference>
<keyword evidence="7 8" id="KW-0472">Membrane</keyword>
<keyword evidence="3" id="KW-0328">Glycosyltransferase</keyword>
<proteinExistence type="predicted"/>
<evidence type="ECO:0000313" key="10">
    <source>
        <dbReference type="EMBL" id="MBC5617433.1"/>
    </source>
</evidence>
<feature type="transmembrane region" description="Helical" evidence="8">
    <location>
        <begin position="153"/>
        <end position="175"/>
    </location>
</feature>
<keyword evidence="6 8" id="KW-1133">Transmembrane helix</keyword>
<dbReference type="EMBL" id="JACOOK010000006">
    <property type="protein sequence ID" value="MBC5617433.1"/>
    <property type="molecule type" value="Genomic_DNA"/>
</dbReference>
<dbReference type="Proteomes" id="UP000636891">
    <property type="component" value="Unassembled WGS sequence"/>
</dbReference>
<dbReference type="Pfam" id="PF13231">
    <property type="entry name" value="PMT_2"/>
    <property type="match status" value="1"/>
</dbReference>
<gene>
    <name evidence="10" type="ORF">H8S08_10455</name>
</gene>
<feature type="domain" description="Glycosyltransferase RgtA/B/C/D-like" evidence="9">
    <location>
        <begin position="54"/>
        <end position="212"/>
    </location>
</feature>
<evidence type="ECO:0000256" key="6">
    <source>
        <dbReference type="ARBA" id="ARBA00022989"/>
    </source>
</evidence>
<feature type="transmembrane region" description="Helical" evidence="8">
    <location>
        <begin position="125"/>
        <end position="146"/>
    </location>
</feature>